<dbReference type="AlphaFoldDB" id="A0A2N3QPC8"/>
<protein>
    <recommendedName>
        <fullName evidence="4">DUF3039 domain-containing protein</fullName>
    </recommendedName>
</protein>
<dbReference type="Proteomes" id="UP000233727">
    <property type="component" value="Unassembled WGS sequence"/>
</dbReference>
<feature type="compositionally biased region" description="Basic and acidic residues" evidence="1">
    <location>
        <begin position="79"/>
        <end position="93"/>
    </location>
</feature>
<evidence type="ECO:0008006" key="4">
    <source>
        <dbReference type="Google" id="ProtNLM"/>
    </source>
</evidence>
<name>A0A2N3QPC8_9BIFI</name>
<dbReference type="InterPro" id="IPR021400">
    <property type="entry name" value="DUF3039"/>
</dbReference>
<reference evidence="2 3" key="1">
    <citation type="submission" date="2017-10" db="EMBL/GenBank/DDBJ databases">
        <title>Bifidobacterium genomics.</title>
        <authorList>
            <person name="Lugli G.A."/>
            <person name="Milani C."/>
            <person name="Mancabelli L."/>
        </authorList>
    </citation>
    <scope>NUCLEOTIDE SEQUENCE [LARGE SCALE GENOMIC DNA]</scope>
    <source>
        <strain evidence="2 3">1542B</strain>
    </source>
</reference>
<feature type="compositionally biased region" description="Polar residues" evidence="1">
    <location>
        <begin position="63"/>
        <end position="72"/>
    </location>
</feature>
<dbReference type="Pfam" id="PF11238">
    <property type="entry name" value="DUF3039"/>
    <property type="match status" value="1"/>
</dbReference>
<evidence type="ECO:0000313" key="2">
    <source>
        <dbReference type="EMBL" id="PKU93511.1"/>
    </source>
</evidence>
<feature type="region of interest" description="Disordered" evidence="1">
    <location>
        <begin position="61"/>
        <end position="93"/>
    </location>
</feature>
<proteinExistence type="predicted"/>
<dbReference type="STRING" id="33905.BTHE_1418"/>
<gene>
    <name evidence="2" type="ORF">CQR47_0286</name>
</gene>
<sequence>MNRYGESISGNKNMLVEESFDTLKASGSAAGIATGQAAGATAEFSAGSVVGLIARDADEAVSPLSNPDSATGTAVLERPQAEEKLKGTDDGDADRFAHYVSKRRMEQSRLTGRPVVALCGKIWVPKHDPSQYPVCPECKRIYEQMMGGAGNGGE</sequence>
<evidence type="ECO:0000313" key="3">
    <source>
        <dbReference type="Proteomes" id="UP000233727"/>
    </source>
</evidence>
<evidence type="ECO:0000256" key="1">
    <source>
        <dbReference type="SAM" id="MobiDB-lite"/>
    </source>
</evidence>
<dbReference type="EMBL" id="PCGY01000002">
    <property type="protein sequence ID" value="PKU93511.1"/>
    <property type="molecule type" value="Genomic_DNA"/>
</dbReference>
<accession>A0A2N3QPC8</accession>
<comment type="caution">
    <text evidence="2">The sequence shown here is derived from an EMBL/GenBank/DDBJ whole genome shotgun (WGS) entry which is preliminary data.</text>
</comment>
<organism evidence="2 3">
    <name type="scientific">Bifidobacterium thermophilum</name>
    <dbReference type="NCBI Taxonomy" id="33905"/>
    <lineage>
        <taxon>Bacteria</taxon>
        <taxon>Bacillati</taxon>
        <taxon>Actinomycetota</taxon>
        <taxon>Actinomycetes</taxon>
        <taxon>Bifidobacteriales</taxon>
        <taxon>Bifidobacteriaceae</taxon>
        <taxon>Bifidobacterium</taxon>
    </lineage>
</organism>